<dbReference type="PANTHER" id="PTHR20905:SF1">
    <property type="entry name" value="AT07410P-RELATED"/>
    <property type="match status" value="1"/>
</dbReference>
<keyword evidence="2" id="KW-1185">Reference proteome</keyword>
<protein>
    <submittedName>
        <fullName evidence="1">Uncharacterized protein</fullName>
    </submittedName>
</protein>
<dbReference type="Gene3D" id="3.40.630.30">
    <property type="match status" value="1"/>
</dbReference>
<dbReference type="EMBL" id="JABFTP020000103">
    <property type="protein sequence ID" value="KAL3276616.1"/>
    <property type="molecule type" value="Genomic_DNA"/>
</dbReference>
<dbReference type="PANTHER" id="PTHR20905">
    <property type="entry name" value="N-ACETYLTRANSFERASE-RELATED"/>
    <property type="match status" value="1"/>
</dbReference>
<proteinExistence type="predicted"/>
<evidence type="ECO:0000313" key="1">
    <source>
        <dbReference type="EMBL" id="KAL3276616.1"/>
    </source>
</evidence>
<gene>
    <name evidence="1" type="ORF">HHI36_011988</name>
</gene>
<sequence length="267" mass="31451">MNTFLAITQRKIRSINKLKGLFRQPIQTFFLDSFLKPALDFPFIIEKAKLNEHDILVREMYRSFYPDEPVSFALKFRCDPKLDELVYDALAENLSVVVKCKYSGDILAACINRTTNPWDPNILDRIACTLCSRGKSILHLRAHLMRAHDLWNYYGVQKIFDVQHVYVRREERKQQIPWHMITASRNIAADCGYTIFRVISTNEYLSKVCEKYRMRKVYDLPYCAYIGADWKPVCEPPPPHFSAKTYIDMNTHLSIEKIEQLMREKKL</sequence>
<dbReference type="Proteomes" id="UP001516400">
    <property type="component" value="Unassembled WGS sequence"/>
</dbReference>
<organism evidence="1 2">
    <name type="scientific">Cryptolaemus montrouzieri</name>
    <dbReference type="NCBI Taxonomy" id="559131"/>
    <lineage>
        <taxon>Eukaryota</taxon>
        <taxon>Metazoa</taxon>
        <taxon>Ecdysozoa</taxon>
        <taxon>Arthropoda</taxon>
        <taxon>Hexapoda</taxon>
        <taxon>Insecta</taxon>
        <taxon>Pterygota</taxon>
        <taxon>Neoptera</taxon>
        <taxon>Endopterygota</taxon>
        <taxon>Coleoptera</taxon>
        <taxon>Polyphaga</taxon>
        <taxon>Cucujiformia</taxon>
        <taxon>Coccinelloidea</taxon>
        <taxon>Coccinellidae</taxon>
        <taxon>Scymninae</taxon>
        <taxon>Scymnini</taxon>
        <taxon>Cryptolaemus</taxon>
    </lineage>
</organism>
<dbReference type="AlphaFoldDB" id="A0ABD2ND87"/>
<accession>A0ABD2ND87</accession>
<name>A0ABD2ND87_9CUCU</name>
<reference evidence="1 2" key="1">
    <citation type="journal article" date="2021" name="BMC Biol.">
        <title>Horizontally acquired antibacterial genes associated with adaptive radiation of ladybird beetles.</title>
        <authorList>
            <person name="Li H.S."/>
            <person name="Tang X.F."/>
            <person name="Huang Y.H."/>
            <person name="Xu Z.Y."/>
            <person name="Chen M.L."/>
            <person name="Du X.Y."/>
            <person name="Qiu B.Y."/>
            <person name="Chen P.T."/>
            <person name="Zhang W."/>
            <person name="Slipinski A."/>
            <person name="Escalona H.E."/>
            <person name="Waterhouse R.M."/>
            <person name="Zwick A."/>
            <person name="Pang H."/>
        </authorList>
    </citation>
    <scope>NUCLEOTIDE SEQUENCE [LARGE SCALE GENOMIC DNA]</scope>
    <source>
        <strain evidence="1">SYSU2018</strain>
    </source>
</reference>
<evidence type="ECO:0000313" key="2">
    <source>
        <dbReference type="Proteomes" id="UP001516400"/>
    </source>
</evidence>
<comment type="caution">
    <text evidence="1">The sequence shown here is derived from an EMBL/GenBank/DDBJ whole genome shotgun (WGS) entry which is preliminary data.</text>
</comment>